<dbReference type="Proteomes" id="UP001160550">
    <property type="component" value="Unassembled WGS sequence"/>
</dbReference>
<evidence type="ECO:0000256" key="1">
    <source>
        <dbReference type="SAM" id="SignalP"/>
    </source>
</evidence>
<keyword evidence="1" id="KW-0732">Signal</keyword>
<proteinExistence type="predicted"/>
<protein>
    <recommendedName>
        <fullName evidence="4">Polymer-forming cytoskeletal protein</fullName>
    </recommendedName>
</protein>
<evidence type="ECO:0000313" key="3">
    <source>
        <dbReference type="Proteomes" id="UP001160550"/>
    </source>
</evidence>
<dbReference type="RefSeq" id="WP_280943523.1">
    <property type="nucleotide sequence ID" value="NZ_JARYGX010000027.1"/>
</dbReference>
<sequence length="224" mass="22768">MPRTRVSLSLALAAVLCTAPALAQQEISKVNGSIVAQAGRPYGDVETVNGSITIEGGASVKDAETVNGSIRAADDIGAASLSTVNGSIRVGERATVRGGVETVNGSIFIGAGGRVGGDVETVNGAIGLVDVDVDGRVATVSGDITVGVGSHVRGGIHVDKPSSNWFPVQINKRKPKIVIGPGAVVEGDLVFKREVTLYVHETARVGKVTGATPVSYSTAQSPQD</sequence>
<reference evidence="2" key="1">
    <citation type="journal article" date="2007" name="Int. J. Syst. Evol. Microbiol.">
        <title>Luteimonas composti sp. nov., a moderately thermophilic bacterium isolated from food waste.</title>
        <authorList>
            <person name="Young C.C."/>
            <person name="Kampfer P."/>
            <person name="Chen W.M."/>
            <person name="Yen W.S."/>
            <person name="Arun A.B."/>
            <person name="Lai W.A."/>
            <person name="Shen F.T."/>
            <person name="Rekha P.D."/>
            <person name="Lin K.Y."/>
            <person name="Chou J.H."/>
        </authorList>
    </citation>
    <scope>NUCLEOTIDE SEQUENCE</scope>
    <source>
        <strain evidence="2">CC-YY355</strain>
    </source>
</reference>
<keyword evidence="3" id="KW-1185">Reference proteome</keyword>
<evidence type="ECO:0000313" key="2">
    <source>
        <dbReference type="EMBL" id="MDH7454305.1"/>
    </source>
</evidence>
<name>A0ABT6MUK5_9GAMM</name>
<comment type="caution">
    <text evidence="2">The sequence shown here is derived from an EMBL/GenBank/DDBJ whole genome shotgun (WGS) entry which is preliminary data.</text>
</comment>
<evidence type="ECO:0008006" key="4">
    <source>
        <dbReference type="Google" id="ProtNLM"/>
    </source>
</evidence>
<dbReference type="EMBL" id="JARYGX010000027">
    <property type="protein sequence ID" value="MDH7454305.1"/>
    <property type="molecule type" value="Genomic_DNA"/>
</dbReference>
<reference evidence="2" key="2">
    <citation type="submission" date="2023-04" db="EMBL/GenBank/DDBJ databases">
        <authorList>
            <person name="Sun J.-Q."/>
        </authorList>
    </citation>
    <scope>NUCLEOTIDE SEQUENCE</scope>
    <source>
        <strain evidence="2">CC-YY355</strain>
    </source>
</reference>
<accession>A0ABT6MUK5</accession>
<feature type="chain" id="PRO_5045683140" description="Polymer-forming cytoskeletal protein" evidence="1">
    <location>
        <begin position="24"/>
        <end position="224"/>
    </location>
</feature>
<feature type="signal peptide" evidence="1">
    <location>
        <begin position="1"/>
        <end position="23"/>
    </location>
</feature>
<gene>
    <name evidence="2" type="ORF">QF205_14685</name>
</gene>
<organism evidence="2 3">
    <name type="scientific">Luteimonas composti</name>
    <dbReference type="NCBI Taxonomy" id="398257"/>
    <lineage>
        <taxon>Bacteria</taxon>
        <taxon>Pseudomonadati</taxon>
        <taxon>Pseudomonadota</taxon>
        <taxon>Gammaproteobacteria</taxon>
        <taxon>Lysobacterales</taxon>
        <taxon>Lysobacteraceae</taxon>
        <taxon>Luteimonas</taxon>
    </lineage>
</organism>